<dbReference type="AlphaFoldDB" id="A0A0B6Y0W4"/>
<accession>A0A0B6Y0W4</accession>
<feature type="compositionally biased region" description="Low complexity" evidence="1">
    <location>
        <begin position="76"/>
        <end position="86"/>
    </location>
</feature>
<feature type="region of interest" description="Disordered" evidence="1">
    <location>
        <begin position="40"/>
        <end position="91"/>
    </location>
</feature>
<name>A0A0B6Y0W4_9EUPU</name>
<organism evidence="2">
    <name type="scientific">Arion vulgaris</name>
    <dbReference type="NCBI Taxonomy" id="1028688"/>
    <lineage>
        <taxon>Eukaryota</taxon>
        <taxon>Metazoa</taxon>
        <taxon>Spiralia</taxon>
        <taxon>Lophotrochozoa</taxon>
        <taxon>Mollusca</taxon>
        <taxon>Gastropoda</taxon>
        <taxon>Heterobranchia</taxon>
        <taxon>Euthyneura</taxon>
        <taxon>Panpulmonata</taxon>
        <taxon>Eupulmonata</taxon>
        <taxon>Stylommatophora</taxon>
        <taxon>Helicina</taxon>
        <taxon>Arionoidea</taxon>
        <taxon>Arionidae</taxon>
        <taxon>Arion</taxon>
    </lineage>
</organism>
<gene>
    <name evidence="2" type="primary">ORF8868</name>
</gene>
<dbReference type="EMBL" id="HACG01002929">
    <property type="protein sequence ID" value="CEK49794.1"/>
    <property type="molecule type" value="Transcribed_RNA"/>
</dbReference>
<evidence type="ECO:0000313" key="2">
    <source>
        <dbReference type="EMBL" id="CEK49794.1"/>
    </source>
</evidence>
<sequence length="117" mass="13198">FVQIEKKLNPISWSDSVMNRSCGDVIEKLTKNNHTKKTFDSRVVSSDDSSQGVFISLRPPKKKSRRMTSEDDDSSYDSYTNTFDSSNKTAATKSRIVEDCVISKNNQRKQVAALLSK</sequence>
<feature type="non-terminal residue" evidence="2">
    <location>
        <position position="1"/>
    </location>
</feature>
<reference evidence="2" key="1">
    <citation type="submission" date="2014-12" db="EMBL/GenBank/DDBJ databases">
        <title>Insight into the proteome of Arion vulgaris.</title>
        <authorList>
            <person name="Aradska J."/>
            <person name="Bulat T."/>
            <person name="Smidak R."/>
            <person name="Sarate P."/>
            <person name="Gangsoo J."/>
            <person name="Sialana F."/>
            <person name="Bilban M."/>
            <person name="Lubec G."/>
        </authorList>
    </citation>
    <scope>NUCLEOTIDE SEQUENCE</scope>
    <source>
        <tissue evidence="2">Skin</tissue>
    </source>
</reference>
<protein>
    <submittedName>
        <fullName evidence="2">Uncharacterized protein</fullName>
    </submittedName>
</protein>
<feature type="compositionally biased region" description="Low complexity" evidence="1">
    <location>
        <begin position="41"/>
        <end position="50"/>
    </location>
</feature>
<proteinExistence type="predicted"/>
<evidence type="ECO:0000256" key="1">
    <source>
        <dbReference type="SAM" id="MobiDB-lite"/>
    </source>
</evidence>
<feature type="non-terminal residue" evidence="2">
    <location>
        <position position="117"/>
    </location>
</feature>